<feature type="region of interest" description="Disordered" evidence="1">
    <location>
        <begin position="22"/>
        <end position="76"/>
    </location>
</feature>
<evidence type="ECO:0000256" key="1">
    <source>
        <dbReference type="SAM" id="MobiDB-lite"/>
    </source>
</evidence>
<feature type="region of interest" description="Disordered" evidence="1">
    <location>
        <begin position="159"/>
        <end position="181"/>
    </location>
</feature>
<name>A0ABM9WB12_9LACT</name>
<comment type="caution">
    <text evidence="2">The sequence shown here is derived from an EMBL/GenBank/DDBJ whole genome shotgun (WGS) entry which is preliminary data.</text>
</comment>
<reference evidence="2 3" key="1">
    <citation type="submission" date="2016-02" db="EMBL/GenBank/DDBJ databases">
        <authorList>
            <person name="Strepis N."/>
        </authorList>
    </citation>
    <scope>NUCLEOTIDE SEQUENCE [LARGE SCALE GENOMIC DNA]</scope>
    <source>
        <strain evidence="2">Trichococcus flocculiformis</strain>
    </source>
</reference>
<evidence type="ECO:0000313" key="3">
    <source>
        <dbReference type="Proteomes" id="UP000195947"/>
    </source>
</evidence>
<gene>
    <name evidence="2" type="ORF">TFLO_171</name>
</gene>
<dbReference type="Proteomes" id="UP000195947">
    <property type="component" value="Unassembled WGS sequence"/>
</dbReference>
<protein>
    <submittedName>
        <fullName evidence="2">Uncharacterized protein</fullName>
    </submittedName>
</protein>
<organism evidence="2 3">
    <name type="scientific">Trichococcus flocculiformis</name>
    <dbReference type="NCBI Taxonomy" id="82803"/>
    <lineage>
        <taxon>Bacteria</taxon>
        <taxon>Bacillati</taxon>
        <taxon>Bacillota</taxon>
        <taxon>Bacilli</taxon>
        <taxon>Lactobacillales</taxon>
        <taxon>Carnobacteriaceae</taxon>
        <taxon>Trichococcus</taxon>
    </lineage>
</organism>
<evidence type="ECO:0000313" key="2">
    <source>
        <dbReference type="EMBL" id="CZQ81131.1"/>
    </source>
</evidence>
<proteinExistence type="predicted"/>
<feature type="compositionally biased region" description="Polar residues" evidence="1">
    <location>
        <begin position="27"/>
        <end position="46"/>
    </location>
</feature>
<feature type="compositionally biased region" description="Low complexity" evidence="1">
    <location>
        <begin position="61"/>
        <end position="72"/>
    </location>
</feature>
<dbReference type="EMBL" id="FJMZ01000001">
    <property type="protein sequence ID" value="CZQ81131.1"/>
    <property type="molecule type" value="Genomic_DNA"/>
</dbReference>
<sequence>MGISSPELRRAQSLHLRRTIARRRTSCDFTPSSGQHSLTGAEQITETPPPLRRALTGGKGATTSSPAGSSSPELRRAQSLHLRRTIARRRTALDFTPSSGQHSLTGAEQITETPSPLRRALTGGKLATTSSPAGSSSPELRRAQSLHLRRTIARRRTSCDFTPSSGQHSFTGAEQITGTPPPLRRALTGAKLRASSIPDAGSIFLI</sequence>
<accession>A0ABM9WB12</accession>
<feature type="compositionally biased region" description="Polar residues" evidence="1">
    <location>
        <begin position="159"/>
        <end position="178"/>
    </location>
</feature>
<keyword evidence="3" id="KW-1185">Reference proteome</keyword>